<gene>
    <name evidence="2" type="ORF">HK099_005531</name>
</gene>
<name>A0AAD5XYW3_9FUNG</name>
<feature type="compositionally biased region" description="Polar residues" evidence="1">
    <location>
        <begin position="423"/>
        <end position="434"/>
    </location>
</feature>
<feature type="compositionally biased region" description="Low complexity" evidence="1">
    <location>
        <begin position="450"/>
        <end position="471"/>
    </location>
</feature>
<dbReference type="EMBL" id="JADGJW010000434">
    <property type="protein sequence ID" value="KAJ3217301.1"/>
    <property type="molecule type" value="Genomic_DNA"/>
</dbReference>
<evidence type="ECO:0000256" key="1">
    <source>
        <dbReference type="SAM" id="MobiDB-lite"/>
    </source>
</evidence>
<feature type="region of interest" description="Disordered" evidence="1">
    <location>
        <begin position="346"/>
        <end position="471"/>
    </location>
</feature>
<feature type="region of interest" description="Disordered" evidence="1">
    <location>
        <begin position="1"/>
        <end position="21"/>
    </location>
</feature>
<organism evidence="2 3">
    <name type="scientific">Clydaea vesicula</name>
    <dbReference type="NCBI Taxonomy" id="447962"/>
    <lineage>
        <taxon>Eukaryota</taxon>
        <taxon>Fungi</taxon>
        <taxon>Fungi incertae sedis</taxon>
        <taxon>Chytridiomycota</taxon>
        <taxon>Chytridiomycota incertae sedis</taxon>
        <taxon>Chytridiomycetes</taxon>
        <taxon>Lobulomycetales</taxon>
        <taxon>Lobulomycetaceae</taxon>
        <taxon>Clydaea</taxon>
    </lineage>
</organism>
<feature type="compositionally biased region" description="Polar residues" evidence="1">
    <location>
        <begin position="106"/>
        <end position="116"/>
    </location>
</feature>
<dbReference type="Proteomes" id="UP001211065">
    <property type="component" value="Unassembled WGS sequence"/>
</dbReference>
<protein>
    <submittedName>
        <fullName evidence="2">Uncharacterized protein</fullName>
    </submittedName>
</protein>
<evidence type="ECO:0000313" key="3">
    <source>
        <dbReference type="Proteomes" id="UP001211065"/>
    </source>
</evidence>
<feature type="compositionally biased region" description="Polar residues" evidence="1">
    <location>
        <begin position="273"/>
        <end position="309"/>
    </location>
</feature>
<feature type="compositionally biased region" description="Polar residues" evidence="1">
    <location>
        <begin position="146"/>
        <end position="161"/>
    </location>
</feature>
<feature type="non-terminal residue" evidence="2">
    <location>
        <position position="471"/>
    </location>
</feature>
<feature type="region of interest" description="Disordered" evidence="1">
    <location>
        <begin position="106"/>
        <end position="239"/>
    </location>
</feature>
<accession>A0AAD5XYW3</accession>
<feature type="compositionally biased region" description="Polar residues" evidence="1">
    <location>
        <begin position="210"/>
        <end position="223"/>
    </location>
</feature>
<feature type="region of interest" description="Disordered" evidence="1">
    <location>
        <begin position="261"/>
        <end position="321"/>
    </location>
</feature>
<proteinExistence type="predicted"/>
<evidence type="ECO:0000313" key="2">
    <source>
        <dbReference type="EMBL" id="KAJ3217301.1"/>
    </source>
</evidence>
<feature type="compositionally biased region" description="Polar residues" evidence="1">
    <location>
        <begin position="189"/>
        <end position="201"/>
    </location>
</feature>
<feature type="compositionally biased region" description="Low complexity" evidence="1">
    <location>
        <begin position="359"/>
        <end position="372"/>
    </location>
</feature>
<keyword evidence="3" id="KW-1185">Reference proteome</keyword>
<sequence>MPSMKPNNYNNTPSVQSQQATQQLINNWMKVAPNTQKSAPNATKPVSQNKEIDSLKSLNKAQFSEIQALKAELLREKAARARIDTRIQEVEMQIKLGSQPVQQIKLGSQPVQQRQIVQKPVASKNTPVLKNNVINKNTPAPIKNGPSKQNSLTGTNYTPAPQNKLKKQASNSSPVSGDSVWESFFEAKSPSSGKPTSSAKVNPTLRPKSAQKNNSNGLRSNSPKSDKANELSNSNPHYENYLNPSMFDLPENYMKCLKPASPVRRSPVHKSSSKAQSPVNSKPVSKAQSPINSKPAQQKINTAQNNIQNKSKEKQAASPSSANYEAFFAPALFDLPESYLKSLRPASPVQKSMVTAQRPTSPQQKPASPQQKLATPASKPIAAAQRPASPQQKLATPASKPIAAAQRPVSPQAKPMAAVQRPASPQQKQATSASKPIAAAQRPASPQPKPMAAAQKPASPQPKPMAAAQKP</sequence>
<comment type="caution">
    <text evidence="2">The sequence shown here is derived from an EMBL/GenBank/DDBJ whole genome shotgun (WGS) entry which is preliminary data.</text>
</comment>
<reference evidence="2" key="1">
    <citation type="submission" date="2020-05" db="EMBL/GenBank/DDBJ databases">
        <title>Phylogenomic resolution of chytrid fungi.</title>
        <authorList>
            <person name="Stajich J.E."/>
            <person name="Amses K."/>
            <person name="Simmons R."/>
            <person name="Seto K."/>
            <person name="Myers J."/>
            <person name="Bonds A."/>
            <person name="Quandt C.A."/>
            <person name="Barry K."/>
            <person name="Liu P."/>
            <person name="Grigoriev I."/>
            <person name="Longcore J.E."/>
            <person name="James T.Y."/>
        </authorList>
    </citation>
    <scope>NUCLEOTIDE SEQUENCE</scope>
    <source>
        <strain evidence="2">JEL0476</strain>
    </source>
</reference>
<dbReference type="AlphaFoldDB" id="A0AAD5XYW3"/>
<feature type="compositionally biased region" description="Polar residues" evidence="1">
    <location>
        <begin position="349"/>
        <end position="358"/>
    </location>
</feature>
<feature type="compositionally biased region" description="Polar residues" evidence="1">
    <location>
        <begin position="123"/>
        <end position="138"/>
    </location>
</feature>